<gene>
    <name evidence="5" type="ORF">Heshes_11650</name>
    <name evidence="6" type="ORF">SAMN04489725_103126</name>
</gene>
<reference evidence="6" key="1">
    <citation type="submission" date="2016-10" db="EMBL/GenBank/DDBJ databases">
        <authorList>
            <person name="de Groot N.N."/>
        </authorList>
    </citation>
    <scope>NUCLEOTIDE SEQUENCE [LARGE SCALE GENOMIC DNA]</scope>
    <source>
        <strain evidence="6">DSM 12489</strain>
    </source>
</reference>
<dbReference type="InterPro" id="IPR029058">
    <property type="entry name" value="AB_hydrolase_fold"/>
</dbReference>
<keyword evidence="7" id="KW-1185">Reference proteome</keyword>
<accession>A0A1H2RUF8</accession>
<name>A0A1H2RUF8_9BACL</name>
<dbReference type="Proteomes" id="UP000182589">
    <property type="component" value="Unassembled WGS sequence"/>
</dbReference>
<reference evidence="5" key="3">
    <citation type="submission" date="2023-02" db="EMBL/GenBank/DDBJ databases">
        <title>Proposal of a novel subspecies: Alicyclobacillus hesperidum subspecies aegle.</title>
        <authorList>
            <person name="Goto K."/>
            <person name="Fujii T."/>
            <person name="Yasui K."/>
            <person name="Mochida K."/>
            <person name="Kato-Tanaka Y."/>
            <person name="Morohoshi S."/>
            <person name="An S.Y."/>
            <person name="Kasai H."/>
            <person name="Yokota A."/>
        </authorList>
    </citation>
    <scope>NUCLEOTIDE SEQUENCE</scope>
    <source>
        <strain evidence="5">DSM 12766</strain>
    </source>
</reference>
<dbReference type="GO" id="GO:0004806">
    <property type="term" value="F:triacylglycerol lipase activity"/>
    <property type="evidence" value="ECO:0007669"/>
    <property type="project" value="TreeGrafter"/>
</dbReference>
<dbReference type="PROSITE" id="PS01174">
    <property type="entry name" value="LIPASE_GDXG_SER"/>
    <property type="match status" value="1"/>
</dbReference>
<dbReference type="InterPro" id="IPR013094">
    <property type="entry name" value="AB_hydrolase_3"/>
</dbReference>
<comment type="similarity">
    <text evidence="1">Belongs to the 'GDXG' lipolytic enzyme family.</text>
</comment>
<evidence type="ECO:0000313" key="6">
    <source>
        <dbReference type="EMBL" id="SDW22394.1"/>
    </source>
</evidence>
<dbReference type="PANTHER" id="PTHR48081">
    <property type="entry name" value="AB HYDROLASE SUPERFAMILY PROTEIN C4A8.06C"/>
    <property type="match status" value="1"/>
</dbReference>
<dbReference type="AlphaFoldDB" id="A0A1H2RUF8"/>
<dbReference type="STRING" id="89784.SAMN04489725_103126"/>
<proteinExistence type="inferred from homology"/>
<sequence>MPSHEAMAIRQMLSQYRSGEHEGPPPSIELQRAALDEMGRTIPQPDDVLVTQTNIAGVHGEWIEVKGVSNTRVILYLHGGAYYMGSCESHRSLCWRIARAAKARVLLIEYRLAPEHKFPAAVEDAVEVYKELIRDGGITPACIAIAGDSAGGGLTAATLLSLRDTNVDLPACAILLSPWTDLAGTGESMTTRANYDPWLEPNSIRKAPALYTAEETLTHPLASPLYADLQGLPPLLIHVGDHECLLDDSVRFADKARAAGVSVTLHIWDEMWHVFQSFPMPEADAAIAEIGRFVQQQIPD</sequence>
<feature type="active site" evidence="3">
    <location>
        <position position="149"/>
    </location>
</feature>
<dbReference type="EMBL" id="FNOJ01000003">
    <property type="protein sequence ID" value="SDW22394.1"/>
    <property type="molecule type" value="Genomic_DNA"/>
</dbReference>
<dbReference type="PANTHER" id="PTHR48081:SF30">
    <property type="entry name" value="ACETYL-HYDROLASE LIPR-RELATED"/>
    <property type="match status" value="1"/>
</dbReference>
<dbReference type="InterPro" id="IPR033140">
    <property type="entry name" value="Lipase_GDXG_put_SER_AS"/>
</dbReference>
<dbReference type="InterPro" id="IPR050300">
    <property type="entry name" value="GDXG_lipolytic_enzyme"/>
</dbReference>
<keyword evidence="2 5" id="KW-0378">Hydrolase</keyword>
<evidence type="ECO:0000313" key="5">
    <source>
        <dbReference type="EMBL" id="GLV13481.1"/>
    </source>
</evidence>
<dbReference type="PROSITE" id="PS01173">
    <property type="entry name" value="LIPASE_GDXG_HIS"/>
    <property type="match status" value="1"/>
</dbReference>
<evidence type="ECO:0000259" key="4">
    <source>
        <dbReference type="Pfam" id="PF07859"/>
    </source>
</evidence>
<protein>
    <submittedName>
        <fullName evidence="6">Acetyl esterase/lipase</fullName>
    </submittedName>
    <submittedName>
        <fullName evidence="5">Hydrolase</fullName>
    </submittedName>
</protein>
<dbReference type="Pfam" id="PF07859">
    <property type="entry name" value="Abhydrolase_3"/>
    <property type="match status" value="1"/>
</dbReference>
<evidence type="ECO:0000313" key="7">
    <source>
        <dbReference type="Proteomes" id="UP000182589"/>
    </source>
</evidence>
<feature type="domain" description="Alpha/beta hydrolase fold-3" evidence="4">
    <location>
        <begin position="74"/>
        <end position="276"/>
    </location>
</feature>
<dbReference type="EMBL" id="BSRA01000005">
    <property type="protein sequence ID" value="GLV13481.1"/>
    <property type="molecule type" value="Genomic_DNA"/>
</dbReference>
<dbReference type="SUPFAM" id="SSF53474">
    <property type="entry name" value="alpha/beta-Hydrolases"/>
    <property type="match status" value="1"/>
</dbReference>
<dbReference type="Proteomes" id="UP001157137">
    <property type="component" value="Unassembled WGS sequence"/>
</dbReference>
<dbReference type="Gene3D" id="3.40.50.1820">
    <property type="entry name" value="alpha/beta hydrolase"/>
    <property type="match status" value="1"/>
</dbReference>
<evidence type="ECO:0000256" key="3">
    <source>
        <dbReference type="PROSITE-ProRule" id="PRU10038"/>
    </source>
</evidence>
<dbReference type="RefSeq" id="WP_006447426.1">
    <property type="nucleotide sequence ID" value="NZ_BSRA01000005.1"/>
</dbReference>
<dbReference type="InterPro" id="IPR002168">
    <property type="entry name" value="Lipase_GDXG_HIS_AS"/>
</dbReference>
<evidence type="ECO:0000256" key="2">
    <source>
        <dbReference type="ARBA" id="ARBA00022801"/>
    </source>
</evidence>
<evidence type="ECO:0000256" key="1">
    <source>
        <dbReference type="ARBA" id="ARBA00010515"/>
    </source>
</evidence>
<reference evidence="7" key="2">
    <citation type="submission" date="2016-10" db="EMBL/GenBank/DDBJ databases">
        <authorList>
            <person name="Varghese N."/>
        </authorList>
    </citation>
    <scope>NUCLEOTIDE SEQUENCE [LARGE SCALE GENOMIC DNA]</scope>
    <source>
        <strain evidence="7">DSM 12489</strain>
    </source>
</reference>
<organism evidence="6 7">
    <name type="scientific">Alicyclobacillus hesperidum</name>
    <dbReference type="NCBI Taxonomy" id="89784"/>
    <lineage>
        <taxon>Bacteria</taxon>
        <taxon>Bacillati</taxon>
        <taxon>Bacillota</taxon>
        <taxon>Bacilli</taxon>
        <taxon>Bacillales</taxon>
        <taxon>Alicyclobacillaceae</taxon>
        <taxon>Alicyclobacillus</taxon>
    </lineage>
</organism>